<evidence type="ECO:0000313" key="2">
    <source>
        <dbReference type="EMBL" id="QAU52546.1"/>
    </source>
</evidence>
<keyword evidence="3" id="KW-1185">Reference proteome</keyword>
<accession>A0A410W9C3</accession>
<evidence type="ECO:0000256" key="1">
    <source>
        <dbReference type="ARBA" id="ARBA00008814"/>
    </source>
</evidence>
<dbReference type="Pfam" id="PF01497">
    <property type="entry name" value="Peripla_BP_2"/>
    <property type="match status" value="1"/>
</dbReference>
<dbReference type="Gene3D" id="3.40.50.1980">
    <property type="entry name" value="Nitrogenase molybdenum iron protein domain"/>
    <property type="match status" value="2"/>
</dbReference>
<dbReference type="RefSeq" id="WP_128889981.1">
    <property type="nucleotide sequence ID" value="NZ_BMCX01000003.1"/>
</dbReference>
<dbReference type="PANTHER" id="PTHR30535:SF7">
    <property type="entry name" value="IRON(III) DICITRATE-BINDING PROTEIN"/>
    <property type="match status" value="1"/>
</dbReference>
<dbReference type="SUPFAM" id="SSF53807">
    <property type="entry name" value="Helical backbone' metal receptor"/>
    <property type="match status" value="1"/>
</dbReference>
<dbReference type="InterPro" id="IPR002491">
    <property type="entry name" value="ABC_transptr_periplasmic_BD"/>
</dbReference>
<reference evidence="2 3" key="1">
    <citation type="submission" date="2019-01" db="EMBL/GenBank/DDBJ databases">
        <authorList>
            <person name="Ruckert C."/>
            <person name="Busche T."/>
            <person name="Kalinowski J."/>
        </authorList>
    </citation>
    <scope>NUCLEOTIDE SEQUENCE [LARGE SCALE GENOMIC DNA]</scope>
    <source>
        <strain evidence="2 3">136/3</strain>
    </source>
</reference>
<gene>
    <name evidence="2" type="ORF">CPELA_06415</name>
</gene>
<dbReference type="PROSITE" id="PS50983">
    <property type="entry name" value="FE_B12_PBP"/>
    <property type="match status" value="1"/>
</dbReference>
<dbReference type="EMBL" id="CP035299">
    <property type="protein sequence ID" value="QAU52546.1"/>
    <property type="molecule type" value="Genomic_DNA"/>
</dbReference>
<dbReference type="PROSITE" id="PS51257">
    <property type="entry name" value="PROKAR_LIPOPROTEIN"/>
    <property type="match status" value="1"/>
</dbReference>
<name>A0A410W9C3_9CORY</name>
<dbReference type="AlphaFoldDB" id="A0A410W9C3"/>
<organism evidence="2 3">
    <name type="scientific">Corynebacterium pelargi</name>
    <dbReference type="NCBI Taxonomy" id="1471400"/>
    <lineage>
        <taxon>Bacteria</taxon>
        <taxon>Bacillati</taxon>
        <taxon>Actinomycetota</taxon>
        <taxon>Actinomycetes</taxon>
        <taxon>Mycobacteriales</taxon>
        <taxon>Corynebacteriaceae</taxon>
        <taxon>Corynebacterium</taxon>
    </lineage>
</organism>
<dbReference type="InterPro" id="IPR050902">
    <property type="entry name" value="ABC_Transporter_SBP"/>
</dbReference>
<dbReference type="OrthoDB" id="9797850at2"/>
<comment type="similarity">
    <text evidence="1">Belongs to the bacterial solute-binding protein 8 family.</text>
</comment>
<sequence precursor="true">MKLTKPLALMCAGALLASCANQSDSNQAESAAGETVSIENCGQERELPRADHMLVNDGNLIASALSVDAADQIKAVSSIQRDTPILSAKYGEQTVSNLDDIAKEYPSLEQIIAQAPDVYVAGWGYGLDDGKGITPEALQEHGIATYILSEACRQGDSSARGTMDPWEAVEQDLQNLGAITGHEDKADEVIKDQQQRLEALEQAPKPEQAPVAFLYDSGTDAIFTSGKFGAPQAILSMAGAKNATEDIEDTWVSVGWEKLAQAEPDVFVFVEYPGQELEQKIEQLKNNPATKNLPAVKEERFINLPYAMWTSGPLNIDAAEHVRKALEHFKLVPESKVAPSLTLPQSTPGLQYFQNS</sequence>
<dbReference type="KEGG" id="cpeg:CPELA_06415"/>
<protein>
    <submittedName>
        <fullName evidence="2">Vitamin B12-transporter protein BtuF</fullName>
    </submittedName>
</protein>
<dbReference type="Proteomes" id="UP000288929">
    <property type="component" value="Chromosome"/>
</dbReference>
<dbReference type="PANTHER" id="PTHR30535">
    <property type="entry name" value="VITAMIN B12-BINDING PROTEIN"/>
    <property type="match status" value="1"/>
</dbReference>
<proteinExistence type="inferred from homology"/>
<evidence type="ECO:0000313" key="3">
    <source>
        <dbReference type="Proteomes" id="UP000288929"/>
    </source>
</evidence>